<feature type="transmembrane region" description="Helical" evidence="1">
    <location>
        <begin position="39"/>
        <end position="61"/>
    </location>
</feature>
<accession>A0ABT5Z6N9</accession>
<dbReference type="EMBL" id="JARHTQ010000023">
    <property type="protein sequence ID" value="MDF2259484.1"/>
    <property type="molecule type" value="Genomic_DNA"/>
</dbReference>
<sequence>MRDLVLAAAVRGDKFLAVVNPGQGSQPPGGDKLTTVLGWVAWIVCGVCVAGVLMVAGRMAVMHNRGEGGQHMVGIAYVLGACVLVGAASALVGALV</sequence>
<dbReference type="Proteomes" id="UP001220022">
    <property type="component" value="Unassembled WGS sequence"/>
</dbReference>
<evidence type="ECO:0000313" key="2">
    <source>
        <dbReference type="EMBL" id="MDF2259484.1"/>
    </source>
</evidence>
<evidence type="ECO:0008006" key="4">
    <source>
        <dbReference type="Google" id="ProtNLM"/>
    </source>
</evidence>
<proteinExistence type="predicted"/>
<gene>
    <name evidence="2" type="ORF">P2L57_28360</name>
</gene>
<evidence type="ECO:0000313" key="3">
    <source>
        <dbReference type="Proteomes" id="UP001220022"/>
    </source>
</evidence>
<comment type="caution">
    <text evidence="2">The sequence shown here is derived from an EMBL/GenBank/DDBJ whole genome shotgun (WGS) entry which is preliminary data.</text>
</comment>
<protein>
    <recommendedName>
        <fullName evidence="4">Integral membrane protein</fullName>
    </recommendedName>
</protein>
<keyword evidence="1" id="KW-0812">Transmembrane</keyword>
<keyword evidence="3" id="KW-1185">Reference proteome</keyword>
<reference evidence="2 3" key="1">
    <citation type="submission" date="2023-03" db="EMBL/GenBank/DDBJ databases">
        <title>Draft genome sequence of type strain Streptomyces ferralitis JCM 14344.</title>
        <authorList>
            <person name="Klaysubun C."/>
            <person name="Duangmal K."/>
        </authorList>
    </citation>
    <scope>NUCLEOTIDE SEQUENCE [LARGE SCALE GENOMIC DNA]</scope>
    <source>
        <strain evidence="2 3">JCM 14344</strain>
    </source>
</reference>
<keyword evidence="1" id="KW-1133">Transmembrane helix</keyword>
<name>A0ABT5Z6N9_9ACTN</name>
<feature type="transmembrane region" description="Helical" evidence="1">
    <location>
        <begin position="73"/>
        <end position="95"/>
    </location>
</feature>
<evidence type="ECO:0000256" key="1">
    <source>
        <dbReference type="SAM" id="Phobius"/>
    </source>
</evidence>
<dbReference type="RefSeq" id="WP_275819117.1">
    <property type="nucleotide sequence ID" value="NZ_BAAANM010000002.1"/>
</dbReference>
<keyword evidence="1" id="KW-0472">Membrane</keyword>
<organism evidence="2 3">
    <name type="scientific">Streptantibioticus ferralitis</name>
    <dbReference type="NCBI Taxonomy" id="236510"/>
    <lineage>
        <taxon>Bacteria</taxon>
        <taxon>Bacillati</taxon>
        <taxon>Actinomycetota</taxon>
        <taxon>Actinomycetes</taxon>
        <taxon>Kitasatosporales</taxon>
        <taxon>Streptomycetaceae</taxon>
        <taxon>Streptantibioticus</taxon>
    </lineage>
</organism>